<evidence type="ECO:0000256" key="2">
    <source>
        <dbReference type="ARBA" id="ARBA00022745"/>
    </source>
</evidence>
<organism evidence="11 12">
    <name type="scientific">Gossypium gossypioides</name>
    <name type="common">Mexican cotton</name>
    <name type="synonym">Selera gossypioides</name>
    <dbReference type="NCBI Taxonomy" id="34282"/>
    <lineage>
        <taxon>Eukaryota</taxon>
        <taxon>Viridiplantae</taxon>
        <taxon>Streptophyta</taxon>
        <taxon>Embryophyta</taxon>
        <taxon>Tracheophyta</taxon>
        <taxon>Spermatophyta</taxon>
        <taxon>Magnoliopsida</taxon>
        <taxon>eudicotyledons</taxon>
        <taxon>Gunneridae</taxon>
        <taxon>Pentapetalae</taxon>
        <taxon>rosids</taxon>
        <taxon>malvids</taxon>
        <taxon>Malvales</taxon>
        <taxon>Malvaceae</taxon>
        <taxon>Malvoideae</taxon>
        <taxon>Gossypium</taxon>
    </lineage>
</organism>
<keyword evidence="12" id="KW-1185">Reference proteome</keyword>
<dbReference type="Pfam" id="PF00847">
    <property type="entry name" value="AP2"/>
    <property type="match status" value="1"/>
</dbReference>
<dbReference type="InterPro" id="IPR001471">
    <property type="entry name" value="AP2/ERF_dom"/>
</dbReference>
<dbReference type="SUPFAM" id="SSF54171">
    <property type="entry name" value="DNA-binding domain"/>
    <property type="match status" value="1"/>
</dbReference>
<dbReference type="EMBL" id="JABEZY010000008">
    <property type="protein sequence ID" value="MBA0744393.1"/>
    <property type="molecule type" value="Genomic_DNA"/>
</dbReference>
<dbReference type="GO" id="GO:0000976">
    <property type="term" value="F:transcription cis-regulatory region binding"/>
    <property type="evidence" value="ECO:0007669"/>
    <property type="project" value="UniProtKB-ARBA"/>
</dbReference>
<evidence type="ECO:0000256" key="9">
    <source>
        <dbReference type="SAM" id="MobiDB-lite"/>
    </source>
</evidence>
<evidence type="ECO:0000256" key="4">
    <source>
        <dbReference type="ARBA" id="ARBA00023125"/>
    </source>
</evidence>
<evidence type="ECO:0000256" key="5">
    <source>
        <dbReference type="ARBA" id="ARBA00023159"/>
    </source>
</evidence>
<evidence type="ECO:0000259" key="10">
    <source>
        <dbReference type="PROSITE" id="PS51032"/>
    </source>
</evidence>
<dbReference type="GO" id="GO:0005634">
    <property type="term" value="C:nucleus"/>
    <property type="evidence" value="ECO:0007669"/>
    <property type="project" value="UniProtKB-SubCell"/>
</dbReference>
<comment type="caution">
    <text evidence="11">The sequence shown here is derived from an EMBL/GenBank/DDBJ whole genome shotgun (WGS) entry which is preliminary data.</text>
</comment>
<evidence type="ECO:0000256" key="1">
    <source>
        <dbReference type="ARBA" id="ARBA00004123"/>
    </source>
</evidence>
<evidence type="ECO:0000256" key="3">
    <source>
        <dbReference type="ARBA" id="ARBA00023015"/>
    </source>
</evidence>
<proteinExistence type="inferred from homology"/>
<dbReference type="PANTHER" id="PTHR31657">
    <property type="entry name" value="ETHYLENE-RESPONSIVE TRANSCRIPTION FACTOR ERF061"/>
    <property type="match status" value="1"/>
</dbReference>
<evidence type="ECO:0000313" key="12">
    <source>
        <dbReference type="Proteomes" id="UP000593579"/>
    </source>
</evidence>
<dbReference type="FunFam" id="3.30.730.10:FF:000001">
    <property type="entry name" value="Ethylene-responsive transcription factor 2"/>
    <property type="match status" value="1"/>
</dbReference>
<evidence type="ECO:0000256" key="7">
    <source>
        <dbReference type="ARBA" id="ARBA00023242"/>
    </source>
</evidence>
<evidence type="ECO:0000256" key="8">
    <source>
        <dbReference type="ARBA" id="ARBA00024343"/>
    </source>
</evidence>
<dbReference type="PROSITE" id="PS51032">
    <property type="entry name" value="AP2_ERF"/>
    <property type="match status" value="1"/>
</dbReference>
<reference evidence="11 12" key="1">
    <citation type="journal article" date="2019" name="Genome Biol. Evol.">
        <title>Insights into the evolution of the New World diploid cottons (Gossypium, subgenus Houzingenia) based on genome sequencing.</title>
        <authorList>
            <person name="Grover C.E."/>
            <person name="Arick M.A. 2nd"/>
            <person name="Thrash A."/>
            <person name="Conover J.L."/>
            <person name="Sanders W.S."/>
            <person name="Peterson D.G."/>
            <person name="Frelichowski J.E."/>
            <person name="Scheffler J.A."/>
            <person name="Scheffler B.E."/>
            <person name="Wendel J.F."/>
        </authorList>
    </citation>
    <scope>NUCLEOTIDE SEQUENCE [LARGE SCALE GENOMIC DNA]</scope>
    <source>
        <strain evidence="11">5</strain>
        <tissue evidence="11">Leaf</tissue>
    </source>
</reference>
<keyword evidence="2" id="KW-0936">Ethylene signaling pathway</keyword>
<keyword evidence="5" id="KW-0010">Activator</keyword>
<feature type="domain" description="AP2/ERF" evidence="10">
    <location>
        <begin position="106"/>
        <end position="163"/>
    </location>
</feature>
<dbReference type="InterPro" id="IPR036955">
    <property type="entry name" value="AP2/ERF_dom_sf"/>
</dbReference>
<keyword evidence="7" id="KW-0539">Nucleus</keyword>
<keyword evidence="4" id="KW-0238">DNA-binding</keyword>
<dbReference type="GO" id="GO:0003700">
    <property type="term" value="F:DNA-binding transcription factor activity"/>
    <property type="evidence" value="ECO:0007669"/>
    <property type="project" value="InterPro"/>
</dbReference>
<accession>A0A7J9C7C7</accession>
<evidence type="ECO:0000313" key="11">
    <source>
        <dbReference type="EMBL" id="MBA0744393.1"/>
    </source>
</evidence>
<gene>
    <name evidence="11" type="ORF">Gogos_007020</name>
</gene>
<dbReference type="InterPro" id="IPR051758">
    <property type="entry name" value="ERF/AP2-like"/>
</dbReference>
<dbReference type="CDD" id="cd00018">
    <property type="entry name" value="AP2"/>
    <property type="match status" value="1"/>
</dbReference>
<dbReference type="Proteomes" id="UP000593579">
    <property type="component" value="Unassembled WGS sequence"/>
</dbReference>
<comment type="subcellular location">
    <subcellularLocation>
        <location evidence="1">Nucleus</location>
    </subcellularLocation>
</comment>
<feature type="region of interest" description="Disordered" evidence="9">
    <location>
        <begin position="201"/>
        <end position="224"/>
    </location>
</feature>
<sequence length="303" mass="33359">MQEINHPFGFNDGADIGNSVSQLILSGGSNTLDSIFSRCEPSIAAVGTNSVYEPLGSSVYLRQRDLLLKFCQGNASFSRNSVADQLRKSQNTASTSNCVCPQKTKLYRGVRQRQWGKWVAEIRLPQNRVRVWLGTYETPETAAYAYDRAAYKLRGEYARLNFPNLKDLAKSGLGDCARLNALKNAVDAKIQAICQKVKRERAKKNAKKGNSDRPAASPEAKNDVKVIEPCTSSSSLAFSDNLSNGLLSPPTVSEDGFRRCMNSPSSFSNDSTMMMAGEPNFEDCSLARMPSFDAELLWEILAN</sequence>
<keyword evidence="6" id="KW-0804">Transcription</keyword>
<dbReference type="PANTHER" id="PTHR31657:SF20">
    <property type="entry name" value="ETHYLENE-RESPONSIVE TRANSCRIPTION FACTOR ERF061"/>
    <property type="match status" value="1"/>
</dbReference>
<evidence type="ECO:0000256" key="6">
    <source>
        <dbReference type="ARBA" id="ARBA00023163"/>
    </source>
</evidence>
<dbReference type="InterPro" id="IPR016177">
    <property type="entry name" value="DNA-bd_dom_sf"/>
</dbReference>
<comment type="similarity">
    <text evidence="8">Belongs to the AP2/ERF transcription factor family. ERF subfamily.</text>
</comment>
<dbReference type="Gene3D" id="3.30.730.10">
    <property type="entry name" value="AP2/ERF domain"/>
    <property type="match status" value="1"/>
</dbReference>
<dbReference type="AlphaFoldDB" id="A0A7J9C7C7"/>
<keyword evidence="3" id="KW-0805">Transcription regulation</keyword>
<dbReference type="OrthoDB" id="785956at2759"/>
<dbReference type="GO" id="GO:0009873">
    <property type="term" value="P:ethylene-activated signaling pathway"/>
    <property type="evidence" value="ECO:0007669"/>
    <property type="project" value="UniProtKB-KW"/>
</dbReference>
<protein>
    <recommendedName>
        <fullName evidence="10">AP2/ERF domain-containing protein</fullName>
    </recommendedName>
</protein>
<dbReference type="PRINTS" id="PR00367">
    <property type="entry name" value="ETHRSPELEMNT"/>
</dbReference>
<dbReference type="SMART" id="SM00380">
    <property type="entry name" value="AP2"/>
    <property type="match status" value="1"/>
</dbReference>
<name>A0A7J9C7C7_GOSGO</name>